<dbReference type="EMBL" id="BARV01042350">
    <property type="protein sequence ID" value="GAI47434.1"/>
    <property type="molecule type" value="Genomic_DNA"/>
</dbReference>
<evidence type="ECO:0008006" key="3">
    <source>
        <dbReference type="Google" id="ProtNLM"/>
    </source>
</evidence>
<dbReference type="EMBL" id="BARV01042344">
    <property type="protein sequence ID" value="GAI47408.1"/>
    <property type="molecule type" value="Genomic_DNA"/>
</dbReference>
<organism evidence="2">
    <name type="scientific">marine sediment metagenome</name>
    <dbReference type="NCBI Taxonomy" id="412755"/>
    <lineage>
        <taxon>unclassified sequences</taxon>
        <taxon>metagenomes</taxon>
        <taxon>ecological metagenomes</taxon>
    </lineage>
</organism>
<proteinExistence type="predicted"/>
<comment type="caution">
    <text evidence="2">The sequence shown here is derived from an EMBL/GenBank/DDBJ whole genome shotgun (WGS) entry which is preliminary data.</text>
</comment>
<dbReference type="Gene3D" id="3.30.470.20">
    <property type="entry name" value="ATP-grasp fold, B domain"/>
    <property type="match status" value="1"/>
</dbReference>
<protein>
    <recommendedName>
        <fullName evidence="3">Acetyl-CoA synthetase</fullName>
    </recommendedName>
</protein>
<accession>X1QVX9</accession>
<name>X1QVX9_9ZZZZ</name>
<dbReference type="AlphaFoldDB" id="X1QVX9"/>
<evidence type="ECO:0000313" key="1">
    <source>
        <dbReference type="EMBL" id="GAI47408.1"/>
    </source>
</evidence>
<reference evidence="2" key="1">
    <citation type="journal article" date="2014" name="Front. Microbiol.">
        <title>High frequency of phylogenetically diverse reductive dehalogenase-homologous genes in deep subseafloor sedimentary metagenomes.</title>
        <authorList>
            <person name="Kawai M."/>
            <person name="Futagami T."/>
            <person name="Toyoda A."/>
            <person name="Takaki Y."/>
            <person name="Nishi S."/>
            <person name="Hori S."/>
            <person name="Arai W."/>
            <person name="Tsubouchi T."/>
            <person name="Morono Y."/>
            <person name="Uchiyama I."/>
            <person name="Ito T."/>
            <person name="Fujiyama A."/>
            <person name="Inagaki F."/>
            <person name="Takami H."/>
        </authorList>
    </citation>
    <scope>NUCLEOTIDE SEQUENCE</scope>
    <source>
        <strain evidence="2">Expedition CK06-06</strain>
    </source>
</reference>
<evidence type="ECO:0000313" key="2">
    <source>
        <dbReference type="EMBL" id="GAI47434.1"/>
    </source>
</evidence>
<sequence>YRGQEAVDVSHLEELLIKVSDFVEQNPEVKELDLNPIFAYGDGAVAVDARVILEEGK</sequence>
<gene>
    <name evidence="1" type="ORF">S06H3_63720</name>
    <name evidence="2" type="ORF">S06H3_63725</name>
</gene>
<dbReference type="Pfam" id="PF13549">
    <property type="entry name" value="ATP-grasp_5"/>
    <property type="match status" value="1"/>
</dbReference>
<dbReference type="SUPFAM" id="SSF56059">
    <property type="entry name" value="Glutathione synthetase ATP-binding domain-like"/>
    <property type="match status" value="1"/>
</dbReference>
<feature type="non-terminal residue" evidence="2">
    <location>
        <position position="1"/>
    </location>
</feature>